<protein>
    <submittedName>
        <fullName evidence="1">Uncharacterized protein</fullName>
    </submittedName>
</protein>
<dbReference type="RefSeq" id="WP_345571294.1">
    <property type="nucleotide sequence ID" value="NZ_BAABDQ010000025.1"/>
</dbReference>
<evidence type="ECO:0000313" key="2">
    <source>
        <dbReference type="Proteomes" id="UP001500630"/>
    </source>
</evidence>
<evidence type="ECO:0000313" key="1">
    <source>
        <dbReference type="EMBL" id="GAA3590291.1"/>
    </source>
</evidence>
<comment type="caution">
    <text evidence="1">The sequence shown here is derived from an EMBL/GenBank/DDBJ whole genome shotgun (WGS) entry which is preliminary data.</text>
</comment>
<name>A0ABP6YSP9_9ACTN</name>
<dbReference type="EMBL" id="BAABDQ010000025">
    <property type="protein sequence ID" value="GAA3590291.1"/>
    <property type="molecule type" value="Genomic_DNA"/>
</dbReference>
<gene>
    <name evidence="1" type="ORF">GCM10022419_086090</name>
</gene>
<sequence>MSDEVAAAQLPPDAENALVAELARLVLEESAPEELVLFQENAAEYFRDPRAVPAARSRDEPVGFGLDLVMLTPYVLAVSVPVVQFLVTTMAEAVAAESATHVVGLVRRRFRRKEAAPALDAAPGGVEPLSREQLREVREVAYRAAQGVKLGDEQAKLLADAVVGGLVAR</sequence>
<accession>A0ABP6YSP9</accession>
<proteinExistence type="predicted"/>
<organism evidence="1 2">
    <name type="scientific">Nonomuraea rosea</name>
    <dbReference type="NCBI Taxonomy" id="638574"/>
    <lineage>
        <taxon>Bacteria</taxon>
        <taxon>Bacillati</taxon>
        <taxon>Actinomycetota</taxon>
        <taxon>Actinomycetes</taxon>
        <taxon>Streptosporangiales</taxon>
        <taxon>Streptosporangiaceae</taxon>
        <taxon>Nonomuraea</taxon>
    </lineage>
</organism>
<keyword evidence="2" id="KW-1185">Reference proteome</keyword>
<reference evidence="2" key="1">
    <citation type="journal article" date="2019" name="Int. J. Syst. Evol. Microbiol.">
        <title>The Global Catalogue of Microorganisms (GCM) 10K type strain sequencing project: providing services to taxonomists for standard genome sequencing and annotation.</title>
        <authorList>
            <consortium name="The Broad Institute Genomics Platform"/>
            <consortium name="The Broad Institute Genome Sequencing Center for Infectious Disease"/>
            <person name="Wu L."/>
            <person name="Ma J."/>
        </authorList>
    </citation>
    <scope>NUCLEOTIDE SEQUENCE [LARGE SCALE GENOMIC DNA]</scope>
    <source>
        <strain evidence="2">JCM 17326</strain>
    </source>
</reference>
<dbReference type="Proteomes" id="UP001500630">
    <property type="component" value="Unassembled WGS sequence"/>
</dbReference>